<gene>
    <name evidence="1" type="primary">ORF20305</name>
</gene>
<proteinExistence type="predicted"/>
<feature type="non-terminal residue" evidence="1">
    <location>
        <position position="74"/>
    </location>
</feature>
<protein>
    <submittedName>
        <fullName evidence="1">Uncharacterized protein</fullName>
    </submittedName>
</protein>
<dbReference type="EMBL" id="HACG01006578">
    <property type="protein sequence ID" value="CEK53443.1"/>
    <property type="molecule type" value="Transcribed_RNA"/>
</dbReference>
<dbReference type="AlphaFoldDB" id="A0A0B6YBH3"/>
<organism evidence="1">
    <name type="scientific">Arion vulgaris</name>
    <dbReference type="NCBI Taxonomy" id="1028688"/>
    <lineage>
        <taxon>Eukaryota</taxon>
        <taxon>Metazoa</taxon>
        <taxon>Spiralia</taxon>
        <taxon>Lophotrochozoa</taxon>
        <taxon>Mollusca</taxon>
        <taxon>Gastropoda</taxon>
        <taxon>Heterobranchia</taxon>
        <taxon>Euthyneura</taxon>
        <taxon>Panpulmonata</taxon>
        <taxon>Eupulmonata</taxon>
        <taxon>Stylommatophora</taxon>
        <taxon>Helicina</taxon>
        <taxon>Arionoidea</taxon>
        <taxon>Arionidae</taxon>
        <taxon>Arion</taxon>
    </lineage>
</organism>
<reference evidence="1" key="1">
    <citation type="submission" date="2014-12" db="EMBL/GenBank/DDBJ databases">
        <title>Insight into the proteome of Arion vulgaris.</title>
        <authorList>
            <person name="Aradska J."/>
            <person name="Bulat T."/>
            <person name="Smidak R."/>
            <person name="Sarate P."/>
            <person name="Gangsoo J."/>
            <person name="Sialana F."/>
            <person name="Bilban M."/>
            <person name="Lubec G."/>
        </authorList>
    </citation>
    <scope>NUCLEOTIDE SEQUENCE</scope>
    <source>
        <tissue evidence="1">Skin</tissue>
    </source>
</reference>
<evidence type="ECO:0000313" key="1">
    <source>
        <dbReference type="EMBL" id="CEK53443.1"/>
    </source>
</evidence>
<sequence length="74" mass="8679">MGQLSDGPDNNFNQMKYFCQSTKETNKNESTNQQHSYIRDTSSEIEKKFNNYGYFCSALQTLITLTYKQALTYR</sequence>
<accession>A0A0B6YBH3</accession>
<name>A0A0B6YBH3_9EUPU</name>